<dbReference type="NCBIfam" id="TIGR00732">
    <property type="entry name" value="dprA"/>
    <property type="match status" value="1"/>
</dbReference>
<dbReference type="PANTHER" id="PTHR43022:SF1">
    <property type="entry name" value="PROTEIN SMF"/>
    <property type="match status" value="1"/>
</dbReference>
<keyword evidence="4" id="KW-1185">Reference proteome</keyword>
<dbReference type="Gene3D" id="3.40.50.450">
    <property type="match status" value="1"/>
</dbReference>
<dbReference type="PANTHER" id="PTHR43022">
    <property type="entry name" value="PROTEIN SMF"/>
    <property type="match status" value="1"/>
</dbReference>
<dbReference type="SUPFAM" id="SSF102405">
    <property type="entry name" value="MCP/YpsA-like"/>
    <property type="match status" value="1"/>
</dbReference>
<dbReference type="InterPro" id="IPR003488">
    <property type="entry name" value="DprA"/>
</dbReference>
<protein>
    <submittedName>
        <fullName evidence="3">DNA-protecting protein DprA</fullName>
    </submittedName>
</protein>
<sequence length="346" mass="37974">MAYILSLAIDMIPFLPARSRALLAKKYTNEHDFSTLHGQELMVEFSDLRLTKYRQEAWQCWHGKQALIDAEKLYEQLQKRHIGIIDMADASYPSLLKEIHDPPFLLYYRGTFPSFHLPQLAIVGTRRPSVSAKEETSIFTKEIAPHVGSIVSGLALGVDGQAHRAALAVHGHTTAILGGGFDHLYPNSHKSLAARIIDEGGLILSEYAPSVSPTNYTFPARNRIIAGMCQGTVIIEAPHKSGSLITGQFALDQGRDLFVHAIGIANPDSGTGQLYEQGAIALRRGEDLLSAWGILPSRENSNGVAEANESGPNKLANESFDRYDIGAAIAKNLWQELSDEDLDDLF</sequence>
<evidence type="ECO:0000256" key="1">
    <source>
        <dbReference type="ARBA" id="ARBA00006525"/>
    </source>
</evidence>
<comment type="similarity">
    <text evidence="1">Belongs to the DprA/Smf family.</text>
</comment>
<evidence type="ECO:0000313" key="4">
    <source>
        <dbReference type="Proteomes" id="UP000778951"/>
    </source>
</evidence>
<dbReference type="GO" id="GO:0009294">
    <property type="term" value="P:DNA-mediated transformation"/>
    <property type="evidence" value="ECO:0007669"/>
    <property type="project" value="InterPro"/>
</dbReference>
<dbReference type="EMBL" id="JAATLM010000001">
    <property type="protein sequence ID" value="NIZ69656.1"/>
    <property type="molecule type" value="Genomic_DNA"/>
</dbReference>
<dbReference type="RefSeq" id="WP_167695741.1">
    <property type="nucleotide sequence ID" value="NZ_CP118181.1"/>
</dbReference>
<reference evidence="3" key="1">
    <citation type="submission" date="2020-03" db="EMBL/GenBank/DDBJ databases">
        <title>Spirochaetal bacteria isolated from arthropods constitute a novel genus Entomospira genus novum within the order Spirochaetales.</title>
        <authorList>
            <person name="Grana-Miraglia L."/>
            <person name="Sikutova S."/>
            <person name="Fingerle V."/>
            <person name="Sing A."/>
            <person name="Castillo-Ramirez S."/>
            <person name="Margos G."/>
            <person name="Rudolf I."/>
        </authorList>
    </citation>
    <scope>NUCLEOTIDE SEQUENCE</scope>
    <source>
        <strain evidence="3">BR149</strain>
    </source>
</reference>
<comment type="caution">
    <text evidence="3">The sequence shown here is derived from an EMBL/GenBank/DDBJ whole genome shotgun (WGS) entry which is preliminary data.</text>
</comment>
<dbReference type="AlphaFoldDB" id="A0A968GFI8"/>
<name>A0A968GFI8_9SPIO</name>
<gene>
    <name evidence="3" type="primary">dprA</name>
    <name evidence="3" type="ORF">HCT48_05445</name>
</gene>
<proteinExistence type="inferred from homology"/>
<organism evidence="3 4">
    <name type="scientific">Entomospira culicis</name>
    <dbReference type="NCBI Taxonomy" id="2719989"/>
    <lineage>
        <taxon>Bacteria</taxon>
        <taxon>Pseudomonadati</taxon>
        <taxon>Spirochaetota</taxon>
        <taxon>Spirochaetia</taxon>
        <taxon>Spirochaetales</taxon>
        <taxon>Spirochaetaceae</taxon>
        <taxon>Entomospira</taxon>
    </lineage>
</organism>
<evidence type="ECO:0000259" key="2">
    <source>
        <dbReference type="Pfam" id="PF02481"/>
    </source>
</evidence>
<dbReference type="Proteomes" id="UP000778951">
    <property type="component" value="Unassembled WGS sequence"/>
</dbReference>
<dbReference type="Pfam" id="PF02481">
    <property type="entry name" value="DNA_processg_A"/>
    <property type="match status" value="1"/>
</dbReference>
<feature type="domain" description="Smf/DprA SLOG" evidence="2">
    <location>
        <begin position="85"/>
        <end position="291"/>
    </location>
</feature>
<accession>A0A968GFI8</accession>
<evidence type="ECO:0000313" key="3">
    <source>
        <dbReference type="EMBL" id="NIZ69656.1"/>
    </source>
</evidence>
<dbReference type="InterPro" id="IPR057666">
    <property type="entry name" value="DrpA_SLOG"/>
</dbReference>